<dbReference type="AlphaFoldDB" id="A0A564UH10"/>
<dbReference type="Pfam" id="PF18310">
    <property type="entry name" value="DUF5605"/>
    <property type="match status" value="1"/>
</dbReference>
<sequence>MVGSTKCIFPKFYTYNTTNPERVALLKLTSENHEANWDVPCLCREDDNSYFLYYFGFFKPAFRTYELPDNCTYKIELIDTWSMTIEKLPGIYSGRIRIDMPEKQYMAIRMRKV</sequence>
<dbReference type="EMBL" id="CABHMY010000144">
    <property type="protein sequence ID" value="VUX18837.1"/>
    <property type="molecule type" value="Genomic_DNA"/>
</dbReference>
<evidence type="ECO:0000259" key="1">
    <source>
        <dbReference type="Pfam" id="PF18310"/>
    </source>
</evidence>
<protein>
    <recommendedName>
        <fullName evidence="1">DUF5605 domain-containing protein</fullName>
    </recommendedName>
</protein>
<dbReference type="InterPro" id="IPR041239">
    <property type="entry name" value="DUF5605"/>
</dbReference>
<keyword evidence="3" id="KW-1185">Reference proteome</keyword>
<dbReference type="Proteomes" id="UP000406184">
    <property type="component" value="Unassembled WGS sequence"/>
</dbReference>
<name>A0A564UH10_9FIRM</name>
<organism evidence="2 3">
    <name type="scientific">Faecalibacterium prausnitzii</name>
    <dbReference type="NCBI Taxonomy" id="853"/>
    <lineage>
        <taxon>Bacteria</taxon>
        <taxon>Bacillati</taxon>
        <taxon>Bacillota</taxon>
        <taxon>Clostridia</taxon>
        <taxon>Eubacteriales</taxon>
        <taxon>Oscillospiraceae</taxon>
        <taxon>Faecalibacterium</taxon>
    </lineage>
</organism>
<reference evidence="2 3" key="1">
    <citation type="submission" date="2019-07" db="EMBL/GenBank/DDBJ databases">
        <authorList>
            <person name="Hibberd C M."/>
            <person name="Gehrig L. J."/>
            <person name="Chang H.-W."/>
            <person name="Venkatesh S."/>
        </authorList>
    </citation>
    <scope>NUCLEOTIDE SEQUENCE [LARGE SCALE GENOMIC DNA]</scope>
    <source>
        <strain evidence="2">Faecalibacterium_prausnitzii_JG_BgPS064</strain>
    </source>
</reference>
<dbReference type="Gene3D" id="2.60.40.3950">
    <property type="match status" value="1"/>
</dbReference>
<evidence type="ECO:0000313" key="3">
    <source>
        <dbReference type="Proteomes" id="UP000406184"/>
    </source>
</evidence>
<accession>A0A564UH10</accession>
<gene>
    <name evidence="2" type="ORF">FPPS064S07_01462</name>
</gene>
<proteinExistence type="predicted"/>
<feature type="domain" description="DUF5605" evidence="1">
    <location>
        <begin position="37"/>
        <end position="111"/>
    </location>
</feature>
<evidence type="ECO:0000313" key="2">
    <source>
        <dbReference type="EMBL" id="VUX18837.1"/>
    </source>
</evidence>